<dbReference type="PANTHER" id="PTHR47837">
    <property type="entry name" value="GTP PYROPHOSPHOKINASE YJBM"/>
    <property type="match status" value="1"/>
</dbReference>
<accession>A0ABN4L0S6</accession>
<dbReference type="PANTHER" id="PTHR47837:SF1">
    <property type="entry name" value="GTP PYROPHOSPHOKINASE YJBM"/>
    <property type="match status" value="1"/>
</dbReference>
<dbReference type="InterPro" id="IPR007685">
    <property type="entry name" value="RelA_SpoT"/>
</dbReference>
<dbReference type="InterPro" id="IPR052366">
    <property type="entry name" value="GTP_Pyrophosphokinase"/>
</dbReference>
<dbReference type="Proteomes" id="UP000067422">
    <property type="component" value="Chromosome 1"/>
</dbReference>
<keyword evidence="3" id="KW-1185">Reference proteome</keyword>
<dbReference type="EMBL" id="CP014038">
    <property type="protein sequence ID" value="AMF97800.1"/>
    <property type="molecule type" value="Genomic_DNA"/>
</dbReference>
<feature type="domain" description="RelA/SpoT" evidence="1">
    <location>
        <begin position="111"/>
        <end position="239"/>
    </location>
</feature>
<gene>
    <name evidence="2" type="ORF">AL538_08830</name>
</gene>
<dbReference type="RefSeq" id="WP_061065447.1">
    <property type="nucleotide sequence ID" value="NZ_CP014038.2"/>
</dbReference>
<dbReference type="SUPFAM" id="SSF81301">
    <property type="entry name" value="Nucleotidyltransferase"/>
    <property type="match status" value="1"/>
</dbReference>
<dbReference type="SMART" id="SM00954">
    <property type="entry name" value="RelA_SpoT"/>
    <property type="match status" value="1"/>
</dbReference>
<dbReference type="InterPro" id="IPR043519">
    <property type="entry name" value="NT_sf"/>
</dbReference>
<proteinExistence type="predicted"/>
<evidence type="ECO:0000313" key="3">
    <source>
        <dbReference type="Proteomes" id="UP000067422"/>
    </source>
</evidence>
<organism evidence="2 3">
    <name type="scientific">Vibrio harveyi</name>
    <name type="common">Beneckea harveyi</name>
    <dbReference type="NCBI Taxonomy" id="669"/>
    <lineage>
        <taxon>Bacteria</taxon>
        <taxon>Pseudomonadati</taxon>
        <taxon>Pseudomonadota</taxon>
        <taxon>Gammaproteobacteria</taxon>
        <taxon>Vibrionales</taxon>
        <taxon>Vibrionaceae</taxon>
        <taxon>Vibrio</taxon>
    </lineage>
</organism>
<dbReference type="Pfam" id="PF04607">
    <property type="entry name" value="RelA_SpoT"/>
    <property type="match status" value="1"/>
</dbReference>
<evidence type="ECO:0000313" key="2">
    <source>
        <dbReference type="EMBL" id="AMF97800.1"/>
    </source>
</evidence>
<evidence type="ECO:0000259" key="1">
    <source>
        <dbReference type="SMART" id="SM00954"/>
    </source>
</evidence>
<dbReference type="Gene3D" id="3.30.460.10">
    <property type="entry name" value="Beta Polymerase, domain 2"/>
    <property type="match status" value="1"/>
</dbReference>
<sequence>MSNKENSVVSFYIDDTPTAEQASKTFQDDYELNFQDFIERTVNESAAEDFSYSNNGVKKAGRRLRKREGDLKSATATIQQFRAAHEKPLNTIAYLVGRCCRELGIDVKPVTRLKRLETIVDKLQRKSLDGETANATCVTNMNDIGGCRAIFPDLISLEKVKSQLQLTVEKVGRVRIKDIDDYITSPKPNDCGYRSLHVIYRYDHASGKSFNIEAQLRTRLQHLWATTVEIVDILEGTKIKTHSHSSNEDKSSLQVQWEELLSIMSQYIADAEGAIELSDIDKANFSKRLVVLDREINALNRLSSFKILSEKVNSCCDSSIEHVLLVINETSRELIFSEEFENYSQAISVYNAAEKVTRSYSRSTSRLNTLLISTKNMGQLSEAYPNYLGDCASFITLLEDAMLSGES</sequence>
<reference evidence="2" key="1">
    <citation type="submission" date="2018-01" db="EMBL/GenBank/DDBJ databases">
        <title>FDA dAtabase for Regulatory Grade micrObial Sequences (FDA-ARGOS): Supporting development and validation of Infectious Disease Dx tests.</title>
        <authorList>
            <person name="Hoffmann M."/>
            <person name="Allard M."/>
            <person name="Evans P."/>
            <person name="Brown E."/>
            <person name="Tallon L."/>
            <person name="Sadzewicz L."/>
            <person name="Sengamalay N."/>
            <person name="Ott S."/>
            <person name="Godinez A."/>
            <person name="Nagaraj S."/>
            <person name="Vyas G."/>
            <person name="Aluvathingal J."/>
            <person name="Nadendla S."/>
            <person name="Geyer C."/>
            <person name="Sichtig H."/>
        </authorList>
    </citation>
    <scope>NUCLEOTIDE SEQUENCE</scope>
    <source>
        <strain evidence="2">FDAARGOS_107</strain>
    </source>
</reference>
<name>A0ABN4L0S6_VIBHA</name>
<dbReference type="CDD" id="cd05399">
    <property type="entry name" value="NT_Rel-Spo_like"/>
    <property type="match status" value="1"/>
</dbReference>
<protein>
    <recommendedName>
        <fullName evidence="1">RelA/SpoT domain-containing protein</fullName>
    </recommendedName>
</protein>